<feature type="region of interest" description="Disordered" evidence="2">
    <location>
        <begin position="267"/>
        <end position="301"/>
    </location>
</feature>
<dbReference type="Proteomes" id="UP000434582">
    <property type="component" value="Unassembled WGS sequence"/>
</dbReference>
<comment type="caution">
    <text evidence="4">The sequence shown here is derived from an EMBL/GenBank/DDBJ whole genome shotgun (WGS) entry which is preliminary data.</text>
</comment>
<keyword evidence="1" id="KW-0175">Coiled coil</keyword>
<dbReference type="NCBIfam" id="TIGR02302">
    <property type="entry name" value="aProt_lowcomp"/>
    <property type="match status" value="1"/>
</dbReference>
<accession>A0A7X1ZJQ1</accession>
<dbReference type="AlphaFoldDB" id="A0A7X1ZJQ1"/>
<evidence type="ECO:0000256" key="2">
    <source>
        <dbReference type="SAM" id="MobiDB-lite"/>
    </source>
</evidence>
<reference evidence="4 5" key="1">
    <citation type="submission" date="2019-10" db="EMBL/GenBank/DDBJ databases">
        <title>Draft whole-genome sequence of the purple nonsulfur photosynthetic bacterium Roseospira navarrensis DSM 15114.</title>
        <authorList>
            <person name="Kyndt J.A."/>
            <person name="Meyer T.E."/>
        </authorList>
    </citation>
    <scope>NUCLEOTIDE SEQUENCE [LARGE SCALE GENOMIC DNA]</scope>
    <source>
        <strain evidence="4 5">DSM 15114</strain>
    </source>
</reference>
<feature type="region of interest" description="Disordered" evidence="2">
    <location>
        <begin position="323"/>
        <end position="342"/>
    </location>
</feature>
<feature type="compositionally biased region" description="Basic and acidic residues" evidence="2">
    <location>
        <begin position="710"/>
        <end position="722"/>
    </location>
</feature>
<dbReference type="OrthoDB" id="8477685at2"/>
<feature type="transmembrane region" description="Helical" evidence="3">
    <location>
        <begin position="203"/>
        <end position="220"/>
    </location>
</feature>
<evidence type="ECO:0000256" key="1">
    <source>
        <dbReference type="SAM" id="Coils"/>
    </source>
</evidence>
<dbReference type="InterPro" id="IPR012683">
    <property type="entry name" value="CHP02302_TM"/>
</dbReference>
<keyword evidence="3" id="KW-1133">Transmembrane helix</keyword>
<feature type="compositionally biased region" description="Low complexity" evidence="2">
    <location>
        <begin position="19"/>
        <end position="28"/>
    </location>
</feature>
<feature type="transmembrane region" description="Helical" evidence="3">
    <location>
        <begin position="80"/>
        <end position="100"/>
    </location>
</feature>
<feature type="region of interest" description="Disordered" evidence="2">
    <location>
        <begin position="1"/>
        <end position="58"/>
    </location>
</feature>
<feature type="region of interest" description="Disordered" evidence="2">
    <location>
        <begin position="710"/>
        <end position="771"/>
    </location>
</feature>
<keyword evidence="5" id="KW-1185">Reference proteome</keyword>
<keyword evidence="3" id="KW-0472">Membrane</keyword>
<evidence type="ECO:0000313" key="5">
    <source>
        <dbReference type="Proteomes" id="UP000434582"/>
    </source>
</evidence>
<keyword evidence="3" id="KW-0812">Transmembrane</keyword>
<feature type="compositionally biased region" description="Low complexity" evidence="2">
    <location>
        <begin position="267"/>
        <end position="289"/>
    </location>
</feature>
<dbReference type="EMBL" id="WIVE01000113">
    <property type="protein sequence ID" value="MQX38505.1"/>
    <property type="molecule type" value="Genomic_DNA"/>
</dbReference>
<proteinExistence type="predicted"/>
<evidence type="ECO:0000313" key="4">
    <source>
        <dbReference type="EMBL" id="MQX38505.1"/>
    </source>
</evidence>
<feature type="compositionally biased region" description="Basic and acidic residues" evidence="2">
    <location>
        <begin position="904"/>
        <end position="940"/>
    </location>
</feature>
<feature type="region of interest" description="Disordered" evidence="2">
    <location>
        <begin position="868"/>
        <end position="940"/>
    </location>
</feature>
<feature type="transmembrane region" description="Helical" evidence="3">
    <location>
        <begin position="106"/>
        <end position="124"/>
    </location>
</feature>
<organism evidence="4 5">
    <name type="scientific">Roseospira navarrensis</name>
    <dbReference type="NCBI Taxonomy" id="140058"/>
    <lineage>
        <taxon>Bacteria</taxon>
        <taxon>Pseudomonadati</taxon>
        <taxon>Pseudomonadota</taxon>
        <taxon>Alphaproteobacteria</taxon>
        <taxon>Rhodospirillales</taxon>
        <taxon>Rhodospirillaceae</taxon>
        <taxon>Roseospira</taxon>
    </lineage>
</organism>
<feature type="coiled-coil region" evidence="1">
    <location>
        <begin position="655"/>
        <end position="709"/>
    </location>
</feature>
<feature type="coiled-coil region" evidence="1">
    <location>
        <begin position="566"/>
        <end position="610"/>
    </location>
</feature>
<name>A0A7X1ZJQ1_9PROT</name>
<gene>
    <name evidence="4" type="ORF">GHC57_18485</name>
</gene>
<evidence type="ECO:0000256" key="3">
    <source>
        <dbReference type="SAM" id="Phobius"/>
    </source>
</evidence>
<dbReference type="Pfam" id="PF13779">
    <property type="entry name" value="DUF4175"/>
    <property type="match status" value="1"/>
</dbReference>
<feature type="compositionally biased region" description="Gly residues" evidence="2">
    <location>
        <begin position="868"/>
        <end position="879"/>
    </location>
</feature>
<sequence length="940" mass="99779">MDGPPRRGHMPPMSDDQTASGRPGSAPSSRPPPPPGGGPRRRGSGHPIAARTGSGSTSPPVGLAVALSWAALAWERAWRALWPALTLLGVGLAALVSGVLPRLPGWLHLAVLLALAGGVAALLLQAGRIWRCPTRAEAVSRLEGGAAPGHRPLTAARDTQMLGRDDALSRALWARHQADMRARAQALRPRPPRPGLAARDPRALRFVPLLLLFAALTMAWPDPLGRLVAGLSPRLGAPPPPAVAQVWITPPAYTGRAPLYIHAATDEGAPAAPPAGDAPAPRSGSAGPETPDAARQPVGPTPLVLPAGGSVLVLLRGGSGPGTLDLGAGQPERPLEITGDGGQRLDLTVSEGSRLRLTQDGAVLVDRPLHVVADLPPEVAWAAPPEGDDRGRLALSYRAVDDHGVTGVTLAVRAAGDQALGDPADLDLSVPPDGVGGVEAARDLSAHPWAGTAVALRLTAEDGAAQTGASEQIDVILPERRFSHPVAQAVVDLRRALVMRPDRAHAAAQGLLGLARDPAAYDDRLAVHLGLSTAAARLAFAPDGRARTEDLALLWSIALALEDGTLTVARDDLQAAREALREALERDAPREEIERRLADLREALDRMMRELAEAMPLLDMPPMDLPMPQGMEMVSPEDIQRMMDRLSDLTELGADEAAQAMLDQLERMLERLESARPPTRAEMEAMARANEMMQRLQELARRQRALLDETFRADPEAAERRQTPGLSLDRPFPDLPFPSMPPRPGGNDRAGDGQSPDPQRQSETARDLQERQRALREALEDLMADLGEMTDQVPEQLGEADMAMREAERALSEGDTGAAAQAQGRALEALTQGQGQAMGQMMGPGGPGGMGMMGLPLPGFGLQPGGPGMPGQMGPGFRPGPGRDPFNRPSGGVDDDSVDVPTEPDTRRAHEILRELRRRANEPERPAPEKDYLDRLMEPF</sequence>
<protein>
    <submittedName>
        <fullName evidence="4">TIGR02302 family protein</fullName>
    </submittedName>
</protein>
<feature type="compositionally biased region" description="Pro residues" evidence="2">
    <location>
        <begin position="733"/>
        <end position="744"/>
    </location>
</feature>